<name>A0AAD0YX00_CHRID</name>
<sequence>MLLIQKKQIKTIMKKLNIQKKVLSKSDLRKINGSARPFCLQGFCQHPSTGELIPGLVGRDGFCC</sequence>
<dbReference type="Proteomes" id="UP000269015">
    <property type="component" value="Chromosome"/>
</dbReference>
<proteinExistence type="predicted"/>
<gene>
    <name evidence="1" type="ORF">EG352_15285</name>
</gene>
<evidence type="ECO:0000313" key="1">
    <source>
        <dbReference type="EMBL" id="AZB19043.1"/>
    </source>
</evidence>
<reference evidence="1 2" key="1">
    <citation type="submission" date="2018-11" db="EMBL/GenBank/DDBJ databases">
        <title>Proposal to divide the Flavobacteriaceae and reorganize its genera based on Amino Acid Identity values calculated from whole genome sequences.</title>
        <authorList>
            <person name="Nicholson A.C."/>
            <person name="Gulvik C.A."/>
            <person name="Whitney A.M."/>
            <person name="Humrighouse B.W."/>
            <person name="Bell M."/>
            <person name="Holmes B."/>
            <person name="Steigerwalt A.G."/>
            <person name="Villarma A."/>
            <person name="Sheth M."/>
            <person name="Batra D."/>
            <person name="Pryor J."/>
            <person name="Bernardet J.-F."/>
            <person name="Hugo C."/>
            <person name="Kampfer P."/>
            <person name="Newman J."/>
            <person name="McQuiston J.R."/>
        </authorList>
    </citation>
    <scope>NUCLEOTIDE SEQUENCE [LARGE SCALE GENOMIC DNA]</scope>
    <source>
        <strain evidence="1 2">H5559</strain>
    </source>
</reference>
<dbReference type="AlphaFoldDB" id="A0AAD0YX00"/>
<evidence type="ECO:0000313" key="2">
    <source>
        <dbReference type="Proteomes" id="UP000269015"/>
    </source>
</evidence>
<dbReference type="EMBL" id="CP033930">
    <property type="protein sequence ID" value="AZB19043.1"/>
    <property type="molecule type" value="Genomic_DNA"/>
</dbReference>
<protein>
    <recommendedName>
        <fullName evidence="3">Bacteriocin</fullName>
    </recommendedName>
</protein>
<accession>A0AAD0YX00</accession>
<organism evidence="1 2">
    <name type="scientific">Chryseobacterium indologenes</name>
    <name type="common">Flavobacterium indologenes</name>
    <dbReference type="NCBI Taxonomy" id="253"/>
    <lineage>
        <taxon>Bacteria</taxon>
        <taxon>Pseudomonadati</taxon>
        <taxon>Bacteroidota</taxon>
        <taxon>Flavobacteriia</taxon>
        <taxon>Flavobacteriales</taxon>
        <taxon>Weeksellaceae</taxon>
        <taxon>Chryseobacterium group</taxon>
        <taxon>Chryseobacterium</taxon>
    </lineage>
</organism>
<evidence type="ECO:0008006" key="3">
    <source>
        <dbReference type="Google" id="ProtNLM"/>
    </source>
</evidence>